<dbReference type="SMART" id="SM01134">
    <property type="entry name" value="DeoRC"/>
    <property type="match status" value="1"/>
</dbReference>
<dbReference type="Proteomes" id="UP000618319">
    <property type="component" value="Unassembled WGS sequence"/>
</dbReference>
<reference evidence="5 6" key="1">
    <citation type="submission" date="2018-02" db="EMBL/GenBank/DDBJ databases">
        <title>Sphingobacterium KA21.</title>
        <authorList>
            <person name="Vasarhelyi B.M."/>
            <person name="Deshmukh S."/>
            <person name="Balint B."/>
            <person name="Kukolya J."/>
        </authorList>
    </citation>
    <scope>NUCLEOTIDE SEQUENCE [LARGE SCALE GENOMIC DNA]</scope>
    <source>
        <strain evidence="5 6">Ka21</strain>
    </source>
</reference>
<evidence type="ECO:0000256" key="1">
    <source>
        <dbReference type="ARBA" id="ARBA00023015"/>
    </source>
</evidence>
<dbReference type="PROSITE" id="PS51000">
    <property type="entry name" value="HTH_DEOR_2"/>
    <property type="match status" value="1"/>
</dbReference>
<dbReference type="NCBIfam" id="NF040755">
    <property type="entry name" value="AgaR"/>
    <property type="match status" value="1"/>
</dbReference>
<keyword evidence="6" id="KW-1185">Reference proteome</keyword>
<dbReference type="InterPro" id="IPR001034">
    <property type="entry name" value="DeoR_HTH"/>
</dbReference>
<dbReference type="InterPro" id="IPR036390">
    <property type="entry name" value="WH_DNA-bd_sf"/>
</dbReference>
<dbReference type="SMART" id="SM00420">
    <property type="entry name" value="HTH_DEOR"/>
    <property type="match status" value="1"/>
</dbReference>
<dbReference type="EMBL" id="PSKQ01000027">
    <property type="protein sequence ID" value="MBE8723262.1"/>
    <property type="molecule type" value="Genomic_DNA"/>
</dbReference>
<keyword evidence="3" id="KW-0804">Transcription</keyword>
<sequence length="259" mass="28749">MDIINKNSIDRRRAIIMEELNNNGQVDVNSLTEQLGVSPVTIRNDLTHLERNHLLIKARGGAFKTEQAGTDFTLLEKEKHHLSEKKRIGRAAAALIEYMDTIILDSGTTTMEIVKNMKHLSDVNVITNALNIADELSSYKNINVIIPGGLLRRNSHSLVGAAAEETFKSYFCDKLFLAVDGLSIEHGLSTPSAEEAHLNRVMISISKEVIVVTDSSKFNKRSLAYITEISTVDKIITDSGISPELVRKLEDLNIEIIII</sequence>
<dbReference type="InterPro" id="IPR037171">
    <property type="entry name" value="NagB/RpiA_transferase-like"/>
</dbReference>
<evidence type="ECO:0000313" key="6">
    <source>
        <dbReference type="Proteomes" id="UP000618319"/>
    </source>
</evidence>
<dbReference type="SUPFAM" id="SSF46785">
    <property type="entry name" value="Winged helix' DNA-binding domain"/>
    <property type="match status" value="1"/>
</dbReference>
<protein>
    <submittedName>
        <fullName evidence="5">DeoR/GlpR transcriptional regulator</fullName>
    </submittedName>
</protein>
<dbReference type="Pfam" id="PF08220">
    <property type="entry name" value="HTH_DeoR"/>
    <property type="match status" value="1"/>
</dbReference>
<name>A0ABR9TF13_9SPHI</name>
<evidence type="ECO:0000256" key="3">
    <source>
        <dbReference type="ARBA" id="ARBA00023163"/>
    </source>
</evidence>
<dbReference type="InterPro" id="IPR036388">
    <property type="entry name" value="WH-like_DNA-bd_sf"/>
</dbReference>
<dbReference type="InterPro" id="IPR018356">
    <property type="entry name" value="Tscrpt_reg_HTH_DeoR_CS"/>
</dbReference>
<keyword evidence="2" id="KW-0238">DNA-binding</keyword>
<keyword evidence="1" id="KW-0805">Transcription regulation</keyword>
<organism evidence="5 6">
    <name type="scientific">Sphingobacterium pedocola</name>
    <dbReference type="NCBI Taxonomy" id="2082722"/>
    <lineage>
        <taxon>Bacteria</taxon>
        <taxon>Pseudomonadati</taxon>
        <taxon>Bacteroidota</taxon>
        <taxon>Sphingobacteriia</taxon>
        <taxon>Sphingobacteriales</taxon>
        <taxon>Sphingobacteriaceae</taxon>
        <taxon>Sphingobacterium</taxon>
    </lineage>
</organism>
<dbReference type="PROSITE" id="PS00894">
    <property type="entry name" value="HTH_DEOR_1"/>
    <property type="match status" value="1"/>
</dbReference>
<evidence type="ECO:0000313" key="5">
    <source>
        <dbReference type="EMBL" id="MBE8723262.1"/>
    </source>
</evidence>
<comment type="caution">
    <text evidence="5">The sequence shown here is derived from an EMBL/GenBank/DDBJ whole genome shotgun (WGS) entry which is preliminary data.</text>
</comment>
<dbReference type="InterPro" id="IPR047779">
    <property type="entry name" value="AgaR-like"/>
</dbReference>
<dbReference type="SUPFAM" id="SSF100950">
    <property type="entry name" value="NagB/RpiA/CoA transferase-like"/>
    <property type="match status" value="1"/>
</dbReference>
<feature type="domain" description="HTH deoR-type" evidence="4">
    <location>
        <begin position="9"/>
        <end position="64"/>
    </location>
</feature>
<dbReference type="Pfam" id="PF00455">
    <property type="entry name" value="DeoRC"/>
    <property type="match status" value="1"/>
</dbReference>
<dbReference type="InterPro" id="IPR050313">
    <property type="entry name" value="Carb_Metab_HTH_regulators"/>
</dbReference>
<dbReference type="PANTHER" id="PTHR30363">
    <property type="entry name" value="HTH-TYPE TRANSCRIPTIONAL REGULATOR SRLR-RELATED"/>
    <property type="match status" value="1"/>
</dbReference>
<evidence type="ECO:0000256" key="2">
    <source>
        <dbReference type="ARBA" id="ARBA00023125"/>
    </source>
</evidence>
<dbReference type="RefSeq" id="WP_196941395.1">
    <property type="nucleotide sequence ID" value="NZ_MU158693.1"/>
</dbReference>
<evidence type="ECO:0000259" key="4">
    <source>
        <dbReference type="PROSITE" id="PS51000"/>
    </source>
</evidence>
<gene>
    <name evidence="5" type="ORF">C4F40_21295</name>
</gene>
<dbReference type="Gene3D" id="3.40.50.1360">
    <property type="match status" value="1"/>
</dbReference>
<dbReference type="PANTHER" id="PTHR30363:SF44">
    <property type="entry name" value="AGA OPERON TRANSCRIPTIONAL REPRESSOR-RELATED"/>
    <property type="match status" value="1"/>
</dbReference>
<proteinExistence type="predicted"/>
<dbReference type="Gene3D" id="1.10.10.10">
    <property type="entry name" value="Winged helix-like DNA-binding domain superfamily/Winged helix DNA-binding domain"/>
    <property type="match status" value="1"/>
</dbReference>
<dbReference type="InterPro" id="IPR014036">
    <property type="entry name" value="DeoR-like_C"/>
</dbReference>
<accession>A0ABR9TF13</accession>